<evidence type="ECO:0000256" key="2">
    <source>
        <dbReference type="ARBA" id="ARBA00022723"/>
    </source>
</evidence>
<sequence>MNVALDIVAAVQGRSGGCLCGRIRFTVKGKAVYPHTCSCSHCKKLGGGPM</sequence>
<evidence type="ECO:0000313" key="5">
    <source>
        <dbReference type="EMBL" id="PKT67903.1"/>
    </source>
</evidence>
<dbReference type="AlphaFoldDB" id="A0A2I0SDA1"/>
<evidence type="ECO:0000256" key="3">
    <source>
        <dbReference type="ARBA" id="ARBA00022833"/>
    </source>
</evidence>
<keyword evidence="6" id="KW-1185">Reference proteome</keyword>
<dbReference type="Gene3D" id="3.90.1590.10">
    <property type="entry name" value="glutathione-dependent formaldehyde- activating enzyme (gfa)"/>
    <property type="match status" value="1"/>
</dbReference>
<dbReference type="EMBL" id="PJOS01000140">
    <property type="protein sequence ID" value="PKT67903.1"/>
    <property type="molecule type" value="Genomic_DNA"/>
</dbReference>
<dbReference type="Pfam" id="PF04828">
    <property type="entry name" value="GFA"/>
    <property type="match status" value="1"/>
</dbReference>
<gene>
    <name evidence="5" type="ORF">CW362_38055</name>
</gene>
<dbReference type="GO" id="GO:0016846">
    <property type="term" value="F:carbon-sulfur lyase activity"/>
    <property type="evidence" value="ECO:0007669"/>
    <property type="project" value="InterPro"/>
</dbReference>
<comment type="similarity">
    <text evidence="1">Belongs to the Gfa family.</text>
</comment>
<comment type="caution">
    <text evidence="5">The sequence shown here is derived from an EMBL/GenBank/DDBJ whole genome shotgun (WGS) entry which is preliminary data.</text>
</comment>
<dbReference type="InterPro" id="IPR011057">
    <property type="entry name" value="Mss4-like_sf"/>
</dbReference>
<keyword evidence="3" id="KW-0862">Zinc</keyword>
<protein>
    <submittedName>
        <fullName evidence="5">GFA family protein</fullName>
    </submittedName>
</protein>
<evidence type="ECO:0000256" key="1">
    <source>
        <dbReference type="ARBA" id="ARBA00005495"/>
    </source>
</evidence>
<feature type="domain" description="CENP-V/GFA" evidence="4">
    <location>
        <begin position="14"/>
        <end position="50"/>
    </location>
</feature>
<dbReference type="PROSITE" id="PS51891">
    <property type="entry name" value="CENP_V_GFA"/>
    <property type="match status" value="1"/>
</dbReference>
<dbReference type="SUPFAM" id="SSF51316">
    <property type="entry name" value="Mss4-like"/>
    <property type="match status" value="1"/>
</dbReference>
<evidence type="ECO:0000259" key="4">
    <source>
        <dbReference type="PROSITE" id="PS51891"/>
    </source>
</evidence>
<dbReference type="Proteomes" id="UP000236178">
    <property type="component" value="Unassembled WGS sequence"/>
</dbReference>
<keyword evidence="2" id="KW-0479">Metal-binding</keyword>
<accession>A0A2I0SDA1</accession>
<reference evidence="5 6" key="1">
    <citation type="submission" date="2017-12" db="EMBL/GenBank/DDBJ databases">
        <title>Streptomyces populusis sp. nov., a novel endophytic actinobacterium isolated from stems of Populus adenopoda Maxim.</title>
        <authorList>
            <person name="Wang Z."/>
        </authorList>
    </citation>
    <scope>NUCLEOTIDE SEQUENCE [LARGE SCALE GENOMIC DNA]</scope>
    <source>
        <strain evidence="5 6">A249</strain>
    </source>
</reference>
<feature type="non-terminal residue" evidence="5">
    <location>
        <position position="50"/>
    </location>
</feature>
<name>A0A2I0SDA1_9ACTN</name>
<proteinExistence type="inferred from homology"/>
<dbReference type="InterPro" id="IPR006913">
    <property type="entry name" value="CENP-V/GFA"/>
</dbReference>
<organism evidence="5 6">
    <name type="scientific">Streptomyces populi</name>
    <dbReference type="NCBI Taxonomy" id="2058924"/>
    <lineage>
        <taxon>Bacteria</taxon>
        <taxon>Bacillati</taxon>
        <taxon>Actinomycetota</taxon>
        <taxon>Actinomycetes</taxon>
        <taxon>Kitasatosporales</taxon>
        <taxon>Streptomycetaceae</taxon>
        <taxon>Streptomyces</taxon>
    </lineage>
</organism>
<dbReference type="GO" id="GO:0046872">
    <property type="term" value="F:metal ion binding"/>
    <property type="evidence" value="ECO:0007669"/>
    <property type="project" value="UniProtKB-KW"/>
</dbReference>
<evidence type="ECO:0000313" key="6">
    <source>
        <dbReference type="Proteomes" id="UP000236178"/>
    </source>
</evidence>